<feature type="compositionally biased region" description="Basic and acidic residues" evidence="20">
    <location>
        <begin position="805"/>
        <end position="825"/>
    </location>
</feature>
<dbReference type="AlphaFoldDB" id="A0A9P0ACP7"/>
<feature type="compositionally biased region" description="Polar residues" evidence="20">
    <location>
        <begin position="826"/>
        <end position="841"/>
    </location>
</feature>
<evidence type="ECO:0000256" key="10">
    <source>
        <dbReference type="ARBA" id="ARBA00022837"/>
    </source>
</evidence>
<dbReference type="GO" id="GO:0043022">
    <property type="term" value="F:ribosome binding"/>
    <property type="evidence" value="ECO:0007669"/>
    <property type="project" value="InterPro"/>
</dbReference>
<proteinExistence type="inferred from homology"/>
<evidence type="ECO:0000313" key="25">
    <source>
        <dbReference type="Proteomes" id="UP001152759"/>
    </source>
</evidence>
<dbReference type="EMBL" id="OU963865">
    <property type="protein sequence ID" value="CAH0388518.1"/>
    <property type="molecule type" value="Genomic_DNA"/>
</dbReference>
<feature type="coiled-coil region" evidence="19">
    <location>
        <begin position="577"/>
        <end position="653"/>
    </location>
</feature>
<evidence type="ECO:0000256" key="17">
    <source>
        <dbReference type="ARBA" id="ARBA00031360"/>
    </source>
</evidence>
<comment type="similarity">
    <text evidence="2">Belongs to the LETM1 family.</text>
</comment>
<keyword evidence="8" id="KW-0479">Metal-binding</keyword>
<keyword evidence="10" id="KW-0106">Calcium</keyword>
<evidence type="ECO:0000256" key="8">
    <source>
        <dbReference type="ARBA" id="ARBA00022723"/>
    </source>
</evidence>
<dbReference type="Gene3D" id="1.10.238.10">
    <property type="entry name" value="EF-hand"/>
    <property type="match status" value="1"/>
</dbReference>
<keyword evidence="5" id="KW-0050">Antiport</keyword>
<evidence type="ECO:0000256" key="5">
    <source>
        <dbReference type="ARBA" id="ARBA00022449"/>
    </source>
</evidence>
<dbReference type="PANTHER" id="PTHR14009:SF1">
    <property type="entry name" value="MITOCHONDRIAL PROTON_CALCIUM EXCHANGER PROTEIN"/>
    <property type="match status" value="1"/>
</dbReference>
<evidence type="ECO:0000256" key="15">
    <source>
        <dbReference type="ARBA" id="ARBA00023128"/>
    </source>
</evidence>
<keyword evidence="25" id="KW-1185">Reference proteome</keyword>
<evidence type="ECO:0000256" key="14">
    <source>
        <dbReference type="ARBA" id="ARBA00023065"/>
    </source>
</evidence>
<keyword evidence="15 18" id="KW-0496">Mitochondrion</keyword>
<evidence type="ECO:0000256" key="20">
    <source>
        <dbReference type="SAM" id="MobiDB-lite"/>
    </source>
</evidence>
<sequence>MNHFVSNQVTPALKSAWYLRNLCGCQSRTGSARTCDLVLKLPCPLMSLRCTRFYGTYHSRCLGASSSVLQNSTGTKYDTGTFRNSAAPVQLHSLDLSRSFRTFSPLYCSPLKPSSRVEETVSALKEKAKEKVEATKKEQAAEPTVVAVPPKKSLKQKIKDELLHYYHGFRLLGIDIKVSSKLVWRVLNGKSLSRREYNLLVRTMSDMFRLVPFSVFIIVPFMEFLLPVFIKFFPGMLPSTFQTSSDKEAKIVQNLKIKLEMAKFLQKTLDNMSVHGVDDGNPSESAAKLAEFFKKVKESGGIVTSEEILKMSKLFRDEITLDSLSKPQLAALCRVLEIQPIGTSNVLRFQLRMKLRSLAADDIWIRKEGIDSLSVPELQAACRARGMRAYGLTAERLKEQLEQWIHLSLNEKVPPSLLLLSRALMLSSSDVPLDQIKATISALPETMVSSVQAEIGEIEGKPDNKLKIALIQEEVRKISEERKEEYEELKAEKKEAVKDPELLEDKAPELTDTTGIAPTPVTVAKAPADVPVRETVTEKVVPDLVAQGSAVHKEEELTSKDLAQIEDAISVLTVNGKKKLLVEKDELEQLKEELADYQADVLELKEALKETDPTHVIPKVKESKAANRLFKRMNKMINQLDHVRDNLEKKGAEIKKTLEVETVEDKKSDELVKIDELLSAIQKIQTLPDSSKLEKIAEVLSEIDKDHDGLIRIDVVLRVLELIGNENVKLNKKQIDELIELVAKEEMIELEEHIAQALKQDMQKSKEDKESESQNPKSGSSSSSSSSSESSSNDSKSSQNKIKKSTLEMTKEITEKTRKSDDSSGDKQSCNVPPPKQTVSVKSVDIQKKSDPLKPNNEPKNL</sequence>
<evidence type="ECO:0000256" key="18">
    <source>
        <dbReference type="PROSITE-ProRule" id="PRU01094"/>
    </source>
</evidence>
<evidence type="ECO:0000256" key="21">
    <source>
        <dbReference type="SAM" id="Phobius"/>
    </source>
</evidence>
<protein>
    <recommendedName>
        <fullName evidence="3">Mitochondrial proton/calcium exchanger protein</fullName>
    </recommendedName>
    <alternativeName>
        <fullName evidence="17">Leucine zipper-EF-hand-containing transmembrane protein 1</fullName>
    </alternativeName>
</protein>
<dbReference type="GO" id="GO:0030003">
    <property type="term" value="P:intracellular monoatomic cation homeostasis"/>
    <property type="evidence" value="ECO:0007669"/>
    <property type="project" value="TreeGrafter"/>
</dbReference>
<feature type="transmembrane region" description="Helical" evidence="21">
    <location>
        <begin position="210"/>
        <end position="230"/>
    </location>
</feature>
<evidence type="ECO:0000256" key="13">
    <source>
        <dbReference type="ARBA" id="ARBA00023054"/>
    </source>
</evidence>
<name>A0A9P0ACP7_BEMTA</name>
<dbReference type="KEGG" id="btab:109039027"/>
<keyword evidence="6" id="KW-0109">Calcium transport</keyword>
<dbReference type="GO" id="GO:0005509">
    <property type="term" value="F:calcium ion binding"/>
    <property type="evidence" value="ECO:0007669"/>
    <property type="project" value="InterPro"/>
</dbReference>
<accession>A0A9P0ACP7</accession>
<dbReference type="InterPro" id="IPR033122">
    <property type="entry name" value="LETM1-like_RBD"/>
</dbReference>
<evidence type="ECO:0000259" key="23">
    <source>
        <dbReference type="PROSITE" id="PS51758"/>
    </source>
</evidence>
<feature type="domain" description="Letm1 RBD" evidence="23">
    <location>
        <begin position="253"/>
        <end position="445"/>
    </location>
</feature>
<keyword evidence="13 19" id="KW-0175">Coiled coil</keyword>
<evidence type="ECO:0000256" key="3">
    <source>
        <dbReference type="ARBA" id="ARBA00020557"/>
    </source>
</evidence>
<evidence type="ECO:0000256" key="19">
    <source>
        <dbReference type="SAM" id="Coils"/>
    </source>
</evidence>
<dbReference type="PANTHER" id="PTHR14009">
    <property type="entry name" value="LEUCINE ZIPPER-EF-HAND CONTAINING TRANSMEMBRANE PROTEIN"/>
    <property type="match status" value="1"/>
</dbReference>
<keyword evidence="14" id="KW-0406">Ion transport</keyword>
<dbReference type="Proteomes" id="UP001152759">
    <property type="component" value="Chromosome 4"/>
</dbReference>
<evidence type="ECO:0000256" key="1">
    <source>
        <dbReference type="ARBA" id="ARBA00004434"/>
    </source>
</evidence>
<keyword evidence="9" id="KW-0999">Mitochondrion inner membrane</keyword>
<feature type="region of interest" description="Disordered" evidence="20">
    <location>
        <begin position="760"/>
        <end position="862"/>
    </location>
</feature>
<organism evidence="24 25">
    <name type="scientific">Bemisia tabaci</name>
    <name type="common">Sweetpotato whitefly</name>
    <name type="synonym">Aleurodes tabaci</name>
    <dbReference type="NCBI Taxonomy" id="7038"/>
    <lineage>
        <taxon>Eukaryota</taxon>
        <taxon>Metazoa</taxon>
        <taxon>Ecdysozoa</taxon>
        <taxon>Arthropoda</taxon>
        <taxon>Hexapoda</taxon>
        <taxon>Insecta</taxon>
        <taxon>Pterygota</taxon>
        <taxon>Neoptera</taxon>
        <taxon>Paraneoptera</taxon>
        <taxon>Hemiptera</taxon>
        <taxon>Sternorrhyncha</taxon>
        <taxon>Aleyrodoidea</taxon>
        <taxon>Aleyrodidae</taxon>
        <taxon>Aleyrodinae</taxon>
        <taxon>Bemisia</taxon>
    </lineage>
</organism>
<evidence type="ECO:0000259" key="22">
    <source>
        <dbReference type="PROSITE" id="PS50222"/>
    </source>
</evidence>
<evidence type="ECO:0000256" key="4">
    <source>
        <dbReference type="ARBA" id="ARBA00022448"/>
    </source>
</evidence>
<keyword evidence="12 21" id="KW-1133">Transmembrane helix</keyword>
<evidence type="ECO:0000313" key="24">
    <source>
        <dbReference type="EMBL" id="CAH0388518.1"/>
    </source>
</evidence>
<feature type="compositionally biased region" description="Basic and acidic residues" evidence="20">
    <location>
        <begin position="761"/>
        <end position="772"/>
    </location>
</feature>
<evidence type="ECO:0000256" key="12">
    <source>
        <dbReference type="ARBA" id="ARBA00022989"/>
    </source>
</evidence>
<dbReference type="Pfam" id="PF07766">
    <property type="entry name" value="LETM1_RBD"/>
    <property type="match status" value="1"/>
</dbReference>
<evidence type="ECO:0000256" key="2">
    <source>
        <dbReference type="ARBA" id="ARBA00009584"/>
    </source>
</evidence>
<dbReference type="InterPro" id="IPR002048">
    <property type="entry name" value="EF_hand_dom"/>
</dbReference>
<evidence type="ECO:0000256" key="11">
    <source>
        <dbReference type="ARBA" id="ARBA00022946"/>
    </source>
</evidence>
<keyword evidence="16 21" id="KW-0472">Membrane</keyword>
<feature type="coiled-coil region" evidence="19">
    <location>
        <begin position="468"/>
        <end position="499"/>
    </location>
</feature>
<gene>
    <name evidence="24" type="ORF">BEMITA_LOCUS7429</name>
</gene>
<dbReference type="GO" id="GO:0015297">
    <property type="term" value="F:antiporter activity"/>
    <property type="evidence" value="ECO:0007669"/>
    <property type="project" value="UniProtKB-KW"/>
</dbReference>
<keyword evidence="4" id="KW-0813">Transport</keyword>
<reference evidence="24" key="1">
    <citation type="submission" date="2021-12" db="EMBL/GenBank/DDBJ databases">
        <authorList>
            <person name="King R."/>
        </authorList>
    </citation>
    <scope>NUCLEOTIDE SEQUENCE</scope>
</reference>
<evidence type="ECO:0000256" key="7">
    <source>
        <dbReference type="ARBA" id="ARBA00022692"/>
    </source>
</evidence>
<dbReference type="InterPro" id="IPR044202">
    <property type="entry name" value="LETM1/MDM38-like"/>
</dbReference>
<dbReference type="PROSITE" id="PS51758">
    <property type="entry name" value="LETM1_RBD"/>
    <property type="match status" value="1"/>
</dbReference>
<feature type="compositionally biased region" description="Low complexity" evidence="20">
    <location>
        <begin position="773"/>
        <end position="800"/>
    </location>
</feature>
<dbReference type="InterPro" id="IPR011992">
    <property type="entry name" value="EF-hand-dom_pair"/>
</dbReference>
<dbReference type="SUPFAM" id="SSF47473">
    <property type="entry name" value="EF-hand"/>
    <property type="match status" value="1"/>
</dbReference>
<dbReference type="PROSITE" id="PS50222">
    <property type="entry name" value="EF_HAND_2"/>
    <property type="match status" value="1"/>
</dbReference>
<comment type="subcellular location">
    <subcellularLocation>
        <location evidence="1">Mitochondrion inner membrane</location>
        <topology evidence="1">Single-pass membrane protein</topology>
    </subcellularLocation>
</comment>
<dbReference type="Pfam" id="PF26561">
    <property type="entry name" value="LETM1_C"/>
    <property type="match status" value="1"/>
</dbReference>
<evidence type="ECO:0000256" key="9">
    <source>
        <dbReference type="ARBA" id="ARBA00022792"/>
    </source>
</evidence>
<evidence type="ECO:0000256" key="6">
    <source>
        <dbReference type="ARBA" id="ARBA00022568"/>
    </source>
</evidence>
<keyword evidence="7 21" id="KW-0812">Transmembrane</keyword>
<dbReference type="InterPro" id="IPR059005">
    <property type="entry name" value="LETM1_C"/>
</dbReference>
<evidence type="ECO:0000256" key="16">
    <source>
        <dbReference type="ARBA" id="ARBA00023136"/>
    </source>
</evidence>
<keyword evidence="11" id="KW-0809">Transit peptide</keyword>
<feature type="domain" description="EF-hand" evidence="22">
    <location>
        <begin position="691"/>
        <end position="726"/>
    </location>
</feature>
<dbReference type="GO" id="GO:0005743">
    <property type="term" value="C:mitochondrial inner membrane"/>
    <property type="evidence" value="ECO:0007669"/>
    <property type="project" value="UniProtKB-SubCell"/>
</dbReference>